<feature type="region of interest" description="Disordered" evidence="2">
    <location>
        <begin position="1715"/>
        <end position="1776"/>
    </location>
</feature>
<dbReference type="InterPro" id="IPR059070">
    <property type="entry name" value="TPR_VPS8_2"/>
</dbReference>
<dbReference type="Proteomes" id="UP000016923">
    <property type="component" value="Unassembled WGS sequence"/>
</dbReference>
<evidence type="ECO:0000259" key="3">
    <source>
        <dbReference type="Pfam" id="PF12816"/>
    </source>
</evidence>
<feature type="region of interest" description="Disordered" evidence="2">
    <location>
        <begin position="1"/>
        <end position="121"/>
    </location>
</feature>
<dbReference type="InterPro" id="IPR019775">
    <property type="entry name" value="WD40_repeat_CS"/>
</dbReference>
<feature type="domain" description="VPS8-like TPR-like repeats" evidence="4">
    <location>
        <begin position="1421"/>
        <end position="1645"/>
    </location>
</feature>
<dbReference type="OrthoDB" id="289913at2759"/>
<feature type="compositionally biased region" description="Basic residues" evidence="2">
    <location>
        <begin position="1448"/>
        <end position="1457"/>
    </location>
</feature>
<organism evidence="5 6">
    <name type="scientific">Ophiostoma piceae (strain UAMH 11346)</name>
    <name type="common">Sap stain fungus</name>
    <dbReference type="NCBI Taxonomy" id="1262450"/>
    <lineage>
        <taxon>Eukaryota</taxon>
        <taxon>Fungi</taxon>
        <taxon>Dikarya</taxon>
        <taxon>Ascomycota</taxon>
        <taxon>Pezizomycotina</taxon>
        <taxon>Sordariomycetes</taxon>
        <taxon>Sordariomycetidae</taxon>
        <taxon>Ophiostomatales</taxon>
        <taxon>Ophiostomataceae</taxon>
        <taxon>Ophiostoma</taxon>
    </lineage>
</organism>
<feature type="compositionally biased region" description="Basic and acidic residues" evidence="2">
    <location>
        <begin position="1381"/>
        <end position="1391"/>
    </location>
</feature>
<feature type="compositionally biased region" description="Low complexity" evidence="2">
    <location>
        <begin position="1723"/>
        <end position="1739"/>
    </location>
</feature>
<feature type="compositionally biased region" description="Polar residues" evidence="2">
    <location>
        <begin position="228"/>
        <end position="237"/>
    </location>
</feature>
<dbReference type="InterPro" id="IPR025941">
    <property type="entry name" value="Vps8_central_dom"/>
</dbReference>
<accession>S3D9A5</accession>
<feature type="compositionally biased region" description="Low complexity" evidence="2">
    <location>
        <begin position="17"/>
        <end position="29"/>
    </location>
</feature>
<dbReference type="Gene3D" id="2.130.10.10">
    <property type="entry name" value="YVTN repeat-like/Quinoprotein amine dehydrogenase"/>
    <property type="match status" value="1"/>
</dbReference>
<evidence type="ECO:0000256" key="2">
    <source>
        <dbReference type="SAM" id="MobiDB-lite"/>
    </source>
</evidence>
<proteinExistence type="inferred from homology"/>
<dbReference type="GO" id="GO:0030897">
    <property type="term" value="C:HOPS complex"/>
    <property type="evidence" value="ECO:0007669"/>
    <property type="project" value="TreeGrafter"/>
</dbReference>
<name>S3D9A5_OPHP1</name>
<gene>
    <name evidence="5" type="ORF">F503_05185</name>
</gene>
<feature type="compositionally biased region" description="Low complexity" evidence="2">
    <location>
        <begin position="1392"/>
        <end position="1406"/>
    </location>
</feature>
<reference evidence="5 6" key="1">
    <citation type="journal article" date="2013" name="BMC Genomics">
        <title>The genome and transcriptome of the pine saprophyte Ophiostoma piceae, and a comparison with the bark beetle-associated pine pathogen Grosmannia clavigera.</title>
        <authorList>
            <person name="Haridas S."/>
            <person name="Wang Y."/>
            <person name="Lim L."/>
            <person name="Massoumi Alamouti S."/>
            <person name="Jackman S."/>
            <person name="Docking R."/>
            <person name="Robertson G."/>
            <person name="Birol I."/>
            <person name="Bohlmann J."/>
            <person name="Breuil C."/>
        </authorList>
    </citation>
    <scope>NUCLEOTIDE SEQUENCE [LARGE SCALE GENOMIC DNA]</scope>
    <source>
        <strain evidence="5 6">UAMH 11346</strain>
    </source>
</reference>
<evidence type="ECO:0000313" key="6">
    <source>
        <dbReference type="Proteomes" id="UP000016923"/>
    </source>
</evidence>
<feature type="region of interest" description="Disordered" evidence="2">
    <location>
        <begin position="133"/>
        <end position="166"/>
    </location>
</feature>
<evidence type="ECO:0000313" key="5">
    <source>
        <dbReference type="EMBL" id="EPE10090.1"/>
    </source>
</evidence>
<dbReference type="HOGENOM" id="CLU_000917_0_0_1"/>
<dbReference type="GO" id="GO:0005770">
    <property type="term" value="C:late endosome"/>
    <property type="evidence" value="ECO:0007669"/>
    <property type="project" value="TreeGrafter"/>
</dbReference>
<dbReference type="GO" id="GO:0006623">
    <property type="term" value="P:protein targeting to vacuole"/>
    <property type="evidence" value="ECO:0007669"/>
    <property type="project" value="InterPro"/>
</dbReference>
<dbReference type="GO" id="GO:0034058">
    <property type="term" value="P:endosomal vesicle fusion"/>
    <property type="evidence" value="ECO:0007669"/>
    <property type="project" value="TreeGrafter"/>
</dbReference>
<dbReference type="Pfam" id="PF23410">
    <property type="entry name" value="Beta-prop_VPS8"/>
    <property type="match status" value="1"/>
</dbReference>
<sequence length="1863" mass="203101">MSFSLTERADDGRRSRNNSSSGSSRANDAVIMDSADEDIIELPEPGLQATDADDNDNDDTKTIRGADETDDLDNGAESSTGTGRITINTDTGSELGNTEDVSDGDRTDSPSTPVVQGENGSALRNRYRELLEEQQHNDSASEDGSALGLPRRPGSPGGDSFVSVPDSAASNRHSMISSFGGSSVFPSSGSLSRFGLRGASPSFRPFDQRFQSRIASPSGSTGGFANSGLLSPTQRPSSPALHAFNASGAHHRSSSSLSSQYPHGDASSAMGSGTDTPSPPWEVVRWTKLTKLSGQSFSESAKRNFGSPTCMAISASIVLGTTKGILLVFDYNQHLKLIIGPGTKAVEAGAITSVAISADHTTVAGGHADGSIFTWDLARVSRPFLYVPPMDDTQAQSPNRTVDGHMPGFAVTHLGFLGTRRTALVSADDRGMAFAHLATRGTGALGRSVKTNRILGRYPGTKLPASGKAIKPSTVLAFAPLPLGNVDRATDTMGLTAMLTPYLLVIVSTTPVANTQHKTPRPKEVAPHSAMSGCLAWFPAVKLKVPDPRTGDSISRAKLVYCWSNVLTVLDIEEVPSEVSDKPPTLQCKARSRWKCEEAIVAVQWLTRSVLAVLTISQRLIVLEDHSMRVTEAFDLINRYIYHADLFSRQLQIVVETLDEDDTSLHGVVADAFYMSFKAYKGRLFLLGFNDMAIGALSNWADRLIALMEHGDYVGAIQLATSFYTGDADKLTIGLPEDTKTRHTMVQERLMEIMAASLKYAFSQRLKSRTVASDDHLLELAQTCFIACDSVNDTDFLFDEMYEWFEETGTEGIFLETLEPYILDQTVTAVPPTVVKAMVRHYVGRGLESRLEEIICHMNTATLDLDQITSLCKQHGLYDALVYVWNQAMSDFITPLIDLLSLLVPHMPNGEYEPPENAGGEQDMHDTNALKIFPYLSYVLTGRIYPTGDTMDESTQQQAKSEIFWFLFSGKSVVWPRGSSASKQFLTRPNQSQEPSFPYLRMILKFHAPSFLSALNEAFEDSFLNDSPEKQLVSNGGASMRDLPEEQIFGLTVDRQYIVSILTEIMMNPSADGSSSGNSNRFSPEDTIYLDMFIARNLPKYPQYLLMPESTLTKVLTGLCHYPGEDLEEDAQLSAEYLLSVYHPANMSDLIPLFKDAGFFRILKRTYRTDGQFSKLIQTYFDDPNDRRGVYECIGECLRTQKSQKSAATTESSSNTLRRQIQEVHNVIKNHAFELVDLDPAEAARTLEQYAPELHQHALEVTNGRHDLQYIYLKTILEDTEQHASHPATDAKTAVEERRDLTELYIRLMCEFDPAHVSEYVAVIPSANLRLDEILPTMEDTGVIDAAVILMAQDGQLQKAMDRLVEHLHALESGVQGLLSEAEKDRSEKHGTSSGDTGEETSSVSGDSDIRSNVTIVQRNGAEDLMRALQKYTHVGIWLCQQADRTSRHRQTSRHASKQQQLSNKVSDGLGDKDDEEDHLSADEKLWLGLIDTTVKITRNLSSHIHNQDNGPIADTNDVADAESDKLVALLRSLVQHTFTALLTTTTSTTSAVASTPGHKFGADSRNSSRRSSVVPGAGSNLSFLRILKAFLARAAVSSPNLADLRSVLASIFAAYAYEESILRLSNRLLERSLFVNVHRSVELRQRGWRAKGSTCEACGRRVWGPGVVQQGQGQASQGSGSIYEAWETKQAADAERRSEKKRVALVASRGVLDRGKGKEGESSGVGQLGSSASSSSLLTPGKGKDTLVPPTDGAMSAGRRTPSPRPVLAGRGGELTVGANGNNPLPPGQPAALSLGPLVLFACRHIYHQTCLDALEAARAKTGENGSSASGSSGVDGKGMLMQHHRRQHGVRDRDYVCPIDG</sequence>
<feature type="region of interest" description="Disordered" evidence="2">
    <location>
        <begin position="1552"/>
        <end position="1577"/>
    </location>
</feature>
<dbReference type="SUPFAM" id="SSF50978">
    <property type="entry name" value="WD40 repeat-like"/>
    <property type="match status" value="1"/>
</dbReference>
<dbReference type="PANTHER" id="PTHR12616">
    <property type="entry name" value="VACUOLAR PROTEIN SORTING VPS41"/>
    <property type="match status" value="1"/>
</dbReference>
<dbReference type="Pfam" id="PF12816">
    <property type="entry name" value="TPR_Vps8"/>
    <property type="match status" value="1"/>
</dbReference>
<feature type="compositionally biased region" description="Polar residues" evidence="2">
    <location>
        <begin position="76"/>
        <end position="96"/>
    </location>
</feature>
<dbReference type="OMA" id="NQLFFHQ"/>
<feature type="region of interest" description="Disordered" evidence="2">
    <location>
        <begin position="213"/>
        <end position="280"/>
    </location>
</feature>
<dbReference type="eggNOG" id="KOG2079">
    <property type="taxonomic scope" value="Eukaryota"/>
</dbReference>
<dbReference type="Pfam" id="PF25066">
    <property type="entry name" value="TPR_VPS8_2"/>
    <property type="match status" value="1"/>
</dbReference>
<feature type="domain" description="Vacuolar protein sorting-associated protein 8 central" evidence="3">
    <location>
        <begin position="813"/>
        <end position="1019"/>
    </location>
</feature>
<feature type="region of interest" description="Disordered" evidence="2">
    <location>
        <begin position="1448"/>
        <end position="1477"/>
    </location>
</feature>
<evidence type="ECO:0000259" key="4">
    <source>
        <dbReference type="Pfam" id="PF25066"/>
    </source>
</evidence>
<comment type="similarity">
    <text evidence="1">Belongs to the VPS8 family.</text>
</comment>
<dbReference type="STRING" id="1262450.S3D9A5"/>
<keyword evidence="6" id="KW-1185">Reference proteome</keyword>
<dbReference type="PANTHER" id="PTHR12616:SF8">
    <property type="entry name" value="VACUOLAR PROTEIN SORTING-ASSOCIATED PROTEIN 8 HOMOLOG"/>
    <property type="match status" value="1"/>
</dbReference>
<dbReference type="PROSITE" id="PS00678">
    <property type="entry name" value="WD_REPEATS_1"/>
    <property type="match status" value="1"/>
</dbReference>
<feature type="region of interest" description="Disordered" evidence="2">
    <location>
        <begin position="1379"/>
        <end position="1412"/>
    </location>
</feature>
<feature type="compositionally biased region" description="Basic and acidic residues" evidence="2">
    <location>
        <begin position="58"/>
        <end position="67"/>
    </location>
</feature>
<dbReference type="VEuPathDB" id="FungiDB:F503_05185"/>
<dbReference type="EMBL" id="KE148146">
    <property type="protein sequence ID" value="EPE10090.1"/>
    <property type="molecule type" value="Genomic_DNA"/>
</dbReference>
<dbReference type="InterPro" id="IPR036322">
    <property type="entry name" value="WD40_repeat_dom_sf"/>
</dbReference>
<evidence type="ECO:0000256" key="1">
    <source>
        <dbReference type="ARBA" id="ARBA00009422"/>
    </source>
</evidence>
<protein>
    <submittedName>
        <fullName evidence="5">Golgi family complex component</fullName>
    </submittedName>
</protein>
<dbReference type="InterPro" id="IPR015943">
    <property type="entry name" value="WD40/YVTN_repeat-like_dom_sf"/>
</dbReference>
<dbReference type="InterPro" id="IPR045111">
    <property type="entry name" value="Vps41/Vps8"/>
</dbReference>